<dbReference type="Gene3D" id="2.160.10.10">
    <property type="entry name" value="Hexapeptide repeat proteins"/>
    <property type="match status" value="1"/>
</dbReference>
<dbReference type="InterPro" id="IPR005881">
    <property type="entry name" value="Ser_O-AcTrfase"/>
</dbReference>
<evidence type="ECO:0000256" key="1">
    <source>
        <dbReference type="ARBA" id="ARBA00004876"/>
    </source>
</evidence>
<dbReference type="InterPro" id="IPR011004">
    <property type="entry name" value="Trimer_LpxA-like_sf"/>
</dbReference>
<dbReference type="SUPFAM" id="SSF51161">
    <property type="entry name" value="Trimeric LpxA-like enzymes"/>
    <property type="match status" value="1"/>
</dbReference>
<keyword evidence="4" id="KW-0028">Amino-acid biosynthesis</keyword>
<sequence>MDSDLNDHVSNGHVEAFGNAENELWMTIRKEAYDNLSQETLLAKPLDALVLSHASLEHALAYILASKLASTTLDTDALNNLFLEAVMSSAKVRAGIYADLKAFKDRDPACSSYCHCLLNYKGFQACQLYRIAHYLWNLDRKSLACVLQSRASEVFDVDIHPAARIGNGILLDHASGVVIGETAVVGDNVSILHGVTLGGTGKHGGDRHPKVRDGVLIGAGASIIGNITVGEGAKIAAGAVVLREVPPRTVAFGAPALLAGGRNNPTKLEETPSETMDHVTYVLDWSDYEI</sequence>
<name>A0A8T2UVT6_CERRI</name>
<dbReference type="NCBIfam" id="TIGR01172">
    <property type="entry name" value="cysE"/>
    <property type="match status" value="1"/>
</dbReference>
<dbReference type="PANTHER" id="PTHR42811">
    <property type="entry name" value="SERINE ACETYLTRANSFERASE"/>
    <property type="match status" value="1"/>
</dbReference>
<evidence type="ECO:0000256" key="3">
    <source>
        <dbReference type="ARBA" id="ARBA00013266"/>
    </source>
</evidence>
<dbReference type="GO" id="GO:0005737">
    <property type="term" value="C:cytoplasm"/>
    <property type="evidence" value="ECO:0007669"/>
    <property type="project" value="InterPro"/>
</dbReference>
<organism evidence="8 9">
    <name type="scientific">Ceratopteris richardii</name>
    <name type="common">Triangle waterfern</name>
    <dbReference type="NCBI Taxonomy" id="49495"/>
    <lineage>
        <taxon>Eukaryota</taxon>
        <taxon>Viridiplantae</taxon>
        <taxon>Streptophyta</taxon>
        <taxon>Embryophyta</taxon>
        <taxon>Tracheophyta</taxon>
        <taxon>Polypodiopsida</taxon>
        <taxon>Polypodiidae</taxon>
        <taxon>Polypodiales</taxon>
        <taxon>Pteridineae</taxon>
        <taxon>Pteridaceae</taxon>
        <taxon>Parkerioideae</taxon>
        <taxon>Ceratopteris</taxon>
    </lineage>
</organism>
<dbReference type="CDD" id="cd03354">
    <property type="entry name" value="LbH_SAT"/>
    <property type="match status" value="1"/>
</dbReference>
<dbReference type="PROSITE" id="PS00101">
    <property type="entry name" value="HEXAPEP_TRANSFERASES"/>
    <property type="match status" value="1"/>
</dbReference>
<comment type="similarity">
    <text evidence="2">Belongs to the transferase hexapeptide repeat family.</text>
</comment>
<dbReference type="FunFam" id="2.160.10.10:FF:000002">
    <property type="entry name" value="Serine acetyltransferase"/>
    <property type="match status" value="1"/>
</dbReference>
<evidence type="ECO:0000313" key="9">
    <source>
        <dbReference type="Proteomes" id="UP000825935"/>
    </source>
</evidence>
<gene>
    <name evidence="8" type="ORF">KP509_05G007800</name>
</gene>
<keyword evidence="6" id="KW-0012">Acyltransferase</keyword>
<dbReference type="EC" id="2.3.1.30" evidence="3"/>
<protein>
    <recommendedName>
        <fullName evidence="3">serine O-acetyltransferase</fullName>
        <ecNumber evidence="3">2.3.1.30</ecNumber>
    </recommendedName>
</protein>
<dbReference type="GO" id="GO:0009001">
    <property type="term" value="F:serine O-acetyltransferase activity"/>
    <property type="evidence" value="ECO:0007669"/>
    <property type="project" value="UniProtKB-EC"/>
</dbReference>
<dbReference type="Gene3D" id="1.10.3130.10">
    <property type="entry name" value="serine acetyltransferase, domain 1"/>
    <property type="match status" value="1"/>
</dbReference>
<dbReference type="InterPro" id="IPR001451">
    <property type="entry name" value="Hexapep"/>
</dbReference>
<dbReference type="Proteomes" id="UP000825935">
    <property type="component" value="Chromosome 5"/>
</dbReference>
<evidence type="ECO:0000256" key="4">
    <source>
        <dbReference type="ARBA" id="ARBA00022605"/>
    </source>
</evidence>
<dbReference type="EMBL" id="CM035410">
    <property type="protein sequence ID" value="KAH7436199.1"/>
    <property type="molecule type" value="Genomic_DNA"/>
</dbReference>
<dbReference type="InterPro" id="IPR053376">
    <property type="entry name" value="Serine_acetyltransferase"/>
</dbReference>
<dbReference type="InterPro" id="IPR042122">
    <property type="entry name" value="Ser_AcTrfase_N_sf"/>
</dbReference>
<dbReference type="OrthoDB" id="25818at2759"/>
<dbReference type="InterPro" id="IPR010493">
    <property type="entry name" value="Ser_AcTrfase_N"/>
</dbReference>
<dbReference type="Pfam" id="PF06426">
    <property type="entry name" value="SATase_N"/>
    <property type="match status" value="1"/>
</dbReference>
<evidence type="ECO:0000256" key="2">
    <source>
        <dbReference type="ARBA" id="ARBA00007274"/>
    </source>
</evidence>
<dbReference type="InterPro" id="IPR045304">
    <property type="entry name" value="LbH_SAT"/>
</dbReference>
<comment type="pathway">
    <text evidence="1">Amino-acid biosynthesis; L-cysteine biosynthesis; L-cysteine from L-serine: step 1/2.</text>
</comment>
<dbReference type="SMART" id="SM00971">
    <property type="entry name" value="SATase_N"/>
    <property type="match status" value="1"/>
</dbReference>
<keyword evidence="9" id="KW-1185">Reference proteome</keyword>
<proteinExistence type="inferred from homology"/>
<dbReference type="AlphaFoldDB" id="A0A8T2UVT6"/>
<dbReference type="NCBIfam" id="NF041874">
    <property type="entry name" value="EPS_EpsC"/>
    <property type="match status" value="1"/>
</dbReference>
<comment type="caution">
    <text evidence="8">The sequence shown here is derived from an EMBL/GenBank/DDBJ whole genome shotgun (WGS) entry which is preliminary data.</text>
</comment>
<accession>A0A8T2UVT6</accession>
<reference evidence="8" key="1">
    <citation type="submission" date="2021-08" db="EMBL/GenBank/DDBJ databases">
        <title>WGS assembly of Ceratopteris richardii.</title>
        <authorList>
            <person name="Marchant D.B."/>
            <person name="Chen G."/>
            <person name="Jenkins J."/>
            <person name="Shu S."/>
            <person name="Leebens-Mack J."/>
            <person name="Grimwood J."/>
            <person name="Schmutz J."/>
            <person name="Soltis P."/>
            <person name="Soltis D."/>
            <person name="Chen Z.-H."/>
        </authorList>
    </citation>
    <scope>NUCLEOTIDE SEQUENCE</scope>
    <source>
        <strain evidence="8">Whitten #5841</strain>
        <tissue evidence="8">Leaf</tissue>
    </source>
</reference>
<dbReference type="InterPro" id="IPR018357">
    <property type="entry name" value="Hexapep_transf_CS"/>
</dbReference>
<evidence type="ECO:0000313" key="8">
    <source>
        <dbReference type="EMBL" id="KAH7436199.1"/>
    </source>
</evidence>
<evidence type="ECO:0000259" key="7">
    <source>
        <dbReference type="SMART" id="SM00971"/>
    </source>
</evidence>
<keyword evidence="5" id="KW-0808">Transferase</keyword>
<feature type="domain" description="Serine acetyltransferase N-terminal" evidence="7">
    <location>
        <begin position="24"/>
        <end position="128"/>
    </location>
</feature>
<dbReference type="EMBL" id="CM035410">
    <property type="protein sequence ID" value="KAH7436200.1"/>
    <property type="molecule type" value="Genomic_DNA"/>
</dbReference>
<dbReference type="Pfam" id="PF00132">
    <property type="entry name" value="Hexapep"/>
    <property type="match status" value="1"/>
</dbReference>
<evidence type="ECO:0000256" key="5">
    <source>
        <dbReference type="ARBA" id="ARBA00022679"/>
    </source>
</evidence>
<evidence type="ECO:0000256" key="6">
    <source>
        <dbReference type="ARBA" id="ARBA00023315"/>
    </source>
</evidence>
<dbReference type="GO" id="GO:0006535">
    <property type="term" value="P:cysteine biosynthetic process from serine"/>
    <property type="evidence" value="ECO:0007669"/>
    <property type="project" value="InterPro"/>
</dbReference>